<evidence type="ECO:0000313" key="11">
    <source>
        <dbReference type="Proteomes" id="UP000001261"/>
    </source>
</evidence>
<sequence length="598" mass="65329">MSVRYPDTEGIQKSEVEAPAINPAHESSMNEPKGASVDPAIGLDESGSEEADIDTPTQGDLDTLRRVAGPLPWSAFLVAAVELCERFAYYGIAGPFQNYIENPYRPGSQTPGALGLGQSAATGLTSFFQFWCYVTPTLGGIVADQYLGKYNTIVISAIIYIVGLAILVCTSLPVAITHNAALGGLITAMIVIGLGTGGIKSNISPLIAEQIKVNKLSVKTLKSGERVIEDPARTIERVYMIFYLCINIGSLSPIATTELEKHVDFWAAYLLPACVFLISFTVAVIGRKYYVVRPPKGSVIPQAFKVIWIGLRNKGNLDAAKPSYQAAYGHGPHGIHWDDRFVEEMKRTLVGCKVFLYYPIYWVCYQQMLNNFISQAGTMELHGIPNDLMQNIDPLTIIIFIPICDRLLYPFLRKMGVPFKPVTRITTGFMLASASMVYAAIVQHLIYNRPPCYKFPKNCPASNDGELGNRIHVAIQTPAYLFIGLSEIFASITGIEYAFTKAPLSMKSFVTAVFLLTSAFGAALGMALSPTAKHPNLVWMYTGLAVASATAGVIFWLLYSRYNEKEEELNALEVPQAEDEKPVAANQISITGRGGTRS</sequence>
<dbReference type="PANTHER" id="PTHR11654">
    <property type="entry name" value="OLIGOPEPTIDE TRANSPORTER-RELATED"/>
    <property type="match status" value="1"/>
</dbReference>
<feature type="transmembrane region" description="Helical" evidence="9">
    <location>
        <begin position="267"/>
        <end position="286"/>
    </location>
</feature>
<name>J3KHY6_COCIM</name>
<keyword evidence="4 7" id="KW-0812">Transmembrane</keyword>
<feature type="transmembrane region" description="Helical" evidence="9">
    <location>
        <begin position="479"/>
        <end position="499"/>
    </location>
</feature>
<dbReference type="AlphaFoldDB" id="J3KHY6"/>
<dbReference type="FunCoup" id="J3KHY6">
    <property type="interactions" value="1057"/>
</dbReference>
<feature type="transmembrane region" description="Helical" evidence="9">
    <location>
        <begin position="511"/>
        <end position="532"/>
    </location>
</feature>
<evidence type="ECO:0000313" key="10">
    <source>
        <dbReference type="EMBL" id="EAS35523.3"/>
    </source>
</evidence>
<evidence type="ECO:0000256" key="6">
    <source>
        <dbReference type="ARBA" id="ARBA00023136"/>
    </source>
</evidence>
<keyword evidence="5 9" id="KW-1133">Transmembrane helix</keyword>
<dbReference type="KEGG" id="cim:CIMG_00877"/>
<evidence type="ECO:0000256" key="7">
    <source>
        <dbReference type="RuleBase" id="RU003755"/>
    </source>
</evidence>
<dbReference type="InterPro" id="IPR000109">
    <property type="entry name" value="POT_fam"/>
</dbReference>
<evidence type="ECO:0000256" key="9">
    <source>
        <dbReference type="SAM" id="Phobius"/>
    </source>
</evidence>
<dbReference type="RefSeq" id="XP_001247106.2">
    <property type="nucleotide sequence ID" value="XM_001247105.2"/>
</dbReference>
<evidence type="ECO:0000256" key="4">
    <source>
        <dbReference type="ARBA" id="ARBA00022692"/>
    </source>
</evidence>
<evidence type="ECO:0000256" key="1">
    <source>
        <dbReference type="ARBA" id="ARBA00004141"/>
    </source>
</evidence>
<reference evidence="11" key="1">
    <citation type="journal article" date="2009" name="Genome Res.">
        <title>Comparative genomic analyses of the human fungal pathogens Coccidioides and their relatives.</title>
        <authorList>
            <person name="Sharpton T.J."/>
            <person name="Stajich J.E."/>
            <person name="Rounsley S.D."/>
            <person name="Gardner M.J."/>
            <person name="Wortman J.R."/>
            <person name="Jordar V.S."/>
            <person name="Maiti R."/>
            <person name="Kodira C.D."/>
            <person name="Neafsey D.E."/>
            <person name="Zeng Q."/>
            <person name="Hung C.-Y."/>
            <person name="McMahan C."/>
            <person name="Muszewska A."/>
            <person name="Grynberg M."/>
            <person name="Mandel M.A."/>
            <person name="Kellner E.M."/>
            <person name="Barker B.M."/>
            <person name="Galgiani J.N."/>
            <person name="Orbach M.J."/>
            <person name="Kirkland T.N."/>
            <person name="Cole G.T."/>
            <person name="Henn M.R."/>
            <person name="Birren B.W."/>
            <person name="Taylor J.W."/>
        </authorList>
    </citation>
    <scope>NUCLEOTIDE SEQUENCE [LARGE SCALE GENOMIC DNA]</scope>
    <source>
        <strain evidence="11">RS</strain>
    </source>
</reference>
<dbReference type="FunFam" id="1.20.1250.20:FF:000085">
    <property type="entry name" value="MFS peptide transporter Ptr2"/>
    <property type="match status" value="1"/>
</dbReference>
<comment type="subcellular location">
    <subcellularLocation>
        <location evidence="1 7">Membrane</location>
        <topology evidence="1 7">Multi-pass membrane protein</topology>
    </subcellularLocation>
</comment>
<feature type="transmembrane region" description="Helical" evidence="9">
    <location>
        <begin position="538"/>
        <end position="559"/>
    </location>
</feature>
<dbReference type="PROSITE" id="PS01023">
    <property type="entry name" value="PTR2_2"/>
    <property type="match status" value="1"/>
</dbReference>
<reference evidence="11" key="2">
    <citation type="journal article" date="2010" name="Genome Res.">
        <title>Population genomic sequencing of Coccidioides fungi reveals recent hybridization and transposon control.</title>
        <authorList>
            <person name="Neafsey D.E."/>
            <person name="Barker B.M."/>
            <person name="Sharpton T.J."/>
            <person name="Stajich J.E."/>
            <person name="Park D.J."/>
            <person name="Whiston E."/>
            <person name="Hung C.-Y."/>
            <person name="McMahan C."/>
            <person name="White J."/>
            <person name="Sykes S."/>
            <person name="Heiman D."/>
            <person name="Young S."/>
            <person name="Zeng Q."/>
            <person name="Abouelleil A."/>
            <person name="Aftuck L."/>
            <person name="Bessette D."/>
            <person name="Brown A."/>
            <person name="FitzGerald M."/>
            <person name="Lui A."/>
            <person name="Macdonald J.P."/>
            <person name="Priest M."/>
            <person name="Orbach M.J."/>
            <person name="Galgiani J.N."/>
            <person name="Kirkland T.N."/>
            <person name="Cole G.T."/>
            <person name="Birren B.W."/>
            <person name="Henn M.R."/>
            <person name="Taylor J.W."/>
            <person name="Rounsley S.D."/>
        </authorList>
    </citation>
    <scope>GENOME REANNOTATION</scope>
    <source>
        <strain evidence="11">RS</strain>
    </source>
</reference>
<gene>
    <name evidence="10" type="ORF">CIMG_00877</name>
</gene>
<organism evidence="10 11">
    <name type="scientific">Coccidioides immitis (strain RS)</name>
    <name type="common">Valley fever fungus</name>
    <dbReference type="NCBI Taxonomy" id="246410"/>
    <lineage>
        <taxon>Eukaryota</taxon>
        <taxon>Fungi</taxon>
        <taxon>Dikarya</taxon>
        <taxon>Ascomycota</taxon>
        <taxon>Pezizomycotina</taxon>
        <taxon>Eurotiomycetes</taxon>
        <taxon>Eurotiomycetidae</taxon>
        <taxon>Onygenales</taxon>
        <taxon>Onygenaceae</taxon>
        <taxon>Coccidioides</taxon>
    </lineage>
</organism>
<keyword evidence="3 7" id="KW-0813">Transport</keyword>
<evidence type="ECO:0000256" key="8">
    <source>
        <dbReference type="SAM" id="MobiDB-lite"/>
    </source>
</evidence>
<feature type="compositionally biased region" description="Basic and acidic residues" evidence="8">
    <location>
        <begin position="1"/>
        <end position="16"/>
    </location>
</feature>
<dbReference type="Gene3D" id="1.20.1250.20">
    <property type="entry name" value="MFS general substrate transporter like domains"/>
    <property type="match status" value="1"/>
</dbReference>
<accession>J3KHY6</accession>
<protein>
    <submittedName>
        <fullName evidence="10">Di/tri peptide transporter 2</fullName>
    </submittedName>
</protein>
<proteinExistence type="inferred from homology"/>
<feature type="transmembrane region" description="Helical" evidence="9">
    <location>
        <begin position="180"/>
        <end position="199"/>
    </location>
</feature>
<dbReference type="VEuPathDB" id="FungiDB:CIMG_00877"/>
<evidence type="ECO:0000256" key="2">
    <source>
        <dbReference type="ARBA" id="ARBA00005982"/>
    </source>
</evidence>
<keyword evidence="11" id="KW-1185">Reference proteome</keyword>
<evidence type="ECO:0000256" key="3">
    <source>
        <dbReference type="ARBA" id="ARBA00022448"/>
    </source>
</evidence>
<dbReference type="InParanoid" id="J3KHY6"/>
<dbReference type="Pfam" id="PF00854">
    <property type="entry name" value="PTR2"/>
    <property type="match status" value="1"/>
</dbReference>
<dbReference type="InterPro" id="IPR036259">
    <property type="entry name" value="MFS_trans_sf"/>
</dbReference>
<comment type="similarity">
    <text evidence="2 7">Belongs to the major facilitator superfamily. Proton-dependent oligopeptide transporter (POT/PTR) (TC 2.A.17) family.</text>
</comment>
<dbReference type="EMBL" id="GG704911">
    <property type="protein sequence ID" value="EAS35523.3"/>
    <property type="molecule type" value="Genomic_DNA"/>
</dbReference>
<feature type="transmembrane region" description="Helical" evidence="9">
    <location>
        <begin position="429"/>
        <end position="447"/>
    </location>
</feature>
<feature type="transmembrane region" description="Helical" evidence="9">
    <location>
        <begin position="238"/>
        <end position="255"/>
    </location>
</feature>
<dbReference type="GO" id="GO:0071916">
    <property type="term" value="F:dipeptide transmembrane transporter activity"/>
    <property type="evidence" value="ECO:0007669"/>
    <property type="project" value="UniProtKB-ARBA"/>
</dbReference>
<dbReference type="PROSITE" id="PS01022">
    <property type="entry name" value="PTR2_1"/>
    <property type="match status" value="1"/>
</dbReference>
<dbReference type="OrthoDB" id="8904098at2759"/>
<dbReference type="GO" id="GO:0005886">
    <property type="term" value="C:plasma membrane"/>
    <property type="evidence" value="ECO:0007669"/>
    <property type="project" value="UniProtKB-ARBA"/>
</dbReference>
<keyword evidence="6 9" id="KW-0472">Membrane</keyword>
<dbReference type="OMA" id="QMMGVWF"/>
<dbReference type="GeneID" id="4567643"/>
<evidence type="ECO:0000256" key="5">
    <source>
        <dbReference type="ARBA" id="ARBA00022989"/>
    </source>
</evidence>
<dbReference type="SUPFAM" id="SSF103473">
    <property type="entry name" value="MFS general substrate transporter"/>
    <property type="match status" value="1"/>
</dbReference>
<dbReference type="InterPro" id="IPR018456">
    <property type="entry name" value="PTR2_symporter_CS"/>
</dbReference>
<feature type="transmembrane region" description="Helical" evidence="9">
    <location>
        <begin position="350"/>
        <end position="368"/>
    </location>
</feature>
<feature type="transmembrane region" description="Helical" evidence="9">
    <location>
        <begin position="388"/>
        <end position="408"/>
    </location>
</feature>
<dbReference type="Proteomes" id="UP000001261">
    <property type="component" value="Unassembled WGS sequence"/>
</dbReference>
<feature type="region of interest" description="Disordered" evidence="8">
    <location>
        <begin position="1"/>
        <end position="59"/>
    </location>
</feature>
<feature type="transmembrane region" description="Helical" evidence="9">
    <location>
        <begin position="153"/>
        <end position="174"/>
    </location>
</feature>